<feature type="transmembrane region" description="Helical" evidence="1">
    <location>
        <begin position="66"/>
        <end position="87"/>
    </location>
</feature>
<evidence type="ECO:0000313" key="4">
    <source>
        <dbReference type="Proteomes" id="UP000034029"/>
    </source>
</evidence>
<dbReference type="RefSeq" id="WP_046789344.1">
    <property type="nucleotide sequence ID" value="NZ_CP011366.1"/>
</dbReference>
<feature type="transmembrane region" description="Helical" evidence="1">
    <location>
        <begin position="20"/>
        <end position="42"/>
    </location>
</feature>
<dbReference type="Proteomes" id="UP000183090">
    <property type="component" value="Unassembled WGS sequence"/>
</dbReference>
<feature type="transmembrane region" description="Helical" evidence="1">
    <location>
        <begin position="107"/>
        <end position="131"/>
    </location>
</feature>
<reference evidence="3 5" key="3">
    <citation type="submission" date="2016-10" db="EMBL/GenBank/DDBJ databases">
        <authorList>
            <person name="Varghese N."/>
            <person name="Submissions S."/>
        </authorList>
    </citation>
    <scope>NUCLEOTIDE SEQUENCE [LARGE SCALE GENOMIC DNA]</scope>
    <source>
        <strain evidence="3 5">CGMCC 1.6501</strain>
    </source>
</reference>
<feature type="transmembrane region" description="Helical" evidence="1">
    <location>
        <begin position="311"/>
        <end position="331"/>
    </location>
</feature>
<protein>
    <submittedName>
        <fullName evidence="3">ABC-2 type transport system permease protein</fullName>
    </submittedName>
</protein>
<dbReference type="KEGG" id="shv:AAT16_02315"/>
<evidence type="ECO:0000256" key="1">
    <source>
        <dbReference type="SAM" id="Phobius"/>
    </source>
</evidence>
<organism evidence="3 5">
    <name type="scientific">Salinicoccus halodurans</name>
    <dbReference type="NCBI Taxonomy" id="407035"/>
    <lineage>
        <taxon>Bacteria</taxon>
        <taxon>Bacillati</taxon>
        <taxon>Bacillota</taxon>
        <taxon>Bacilli</taxon>
        <taxon>Bacillales</taxon>
        <taxon>Staphylococcaceae</taxon>
        <taxon>Salinicoccus</taxon>
    </lineage>
</organism>
<feature type="transmembrane region" description="Helical" evidence="1">
    <location>
        <begin position="146"/>
        <end position="167"/>
    </location>
</feature>
<dbReference type="OrthoDB" id="1706490at2"/>
<proteinExistence type="predicted"/>
<keyword evidence="4" id="KW-1185">Reference proteome</keyword>
<feature type="transmembrane region" description="Helical" evidence="1">
    <location>
        <begin position="246"/>
        <end position="264"/>
    </location>
</feature>
<evidence type="ECO:0000313" key="5">
    <source>
        <dbReference type="Proteomes" id="UP000183090"/>
    </source>
</evidence>
<evidence type="ECO:0000313" key="3">
    <source>
        <dbReference type="EMBL" id="SFK84747.1"/>
    </source>
</evidence>
<feature type="transmembrane region" description="Helical" evidence="1">
    <location>
        <begin position="174"/>
        <end position="194"/>
    </location>
</feature>
<dbReference type="AlphaFoldDB" id="A0A0F7HI28"/>
<sequence>MKSATSLLNKTLLRHFMGSVFWLTILYLIGNILVQPFVLWILSTNMNGMTAADSGYLPADPLDMAAPFQLAGGMIYAVLLALFLFNYRNKEDAIDFMHSLPVKRHKIMSHAILAGIIHITIPLLITAAILFFERYILNFDIALADLFLWLIYSLFVIYTVFAISIFAGMFVNSIFNHLQLVLIIFFLPVIFWGLNVSTADMLFDGITEGLGTQGPGNSGIMGIVIDNTFPVFAIQQITEGYELWKMILWVLLAVVLTVLSYMLYSRSKNENVHHNFNHGWVRNTLAALISITGMLLLGIMISFALPVSTVITVLAFGTGLLFSYIVTEMFFQRTAGICFKRSSIITVIIFLATFWTVFIIGWNQYVSYVPPADEVAGVSLSADYSIDNYGTYSRGSDAVSEDFLYMDGRNVIESTRGLHQDAIDSEEVRNHETQGDLFIVSYKMKDGSYVNREFSKFEMEPEMRREISSVVNDSSHAEVYDILFNIEKPEAAESVEIRGMNGLVHIDDKEEVEAFIRDYQTEALQMPESPLLTLAGQNTSLAWTNVYFSRADYSGDASVYNEALLERITAVQELTDYLGLNDAESVYAVSLSDGEKEAFFRDYDALTFSQLENEYGLEEVKHADKDVLLESINEGNLDVTGDKVLLYKPAGTEEFYSGNEEEAAELEASAEYMILGVE</sequence>
<accession>A0A0F7HI28</accession>
<keyword evidence="1" id="KW-0472">Membrane</keyword>
<feature type="transmembrane region" description="Helical" evidence="1">
    <location>
        <begin position="285"/>
        <end position="305"/>
    </location>
</feature>
<keyword evidence="1" id="KW-1133">Transmembrane helix</keyword>
<evidence type="ECO:0000313" key="2">
    <source>
        <dbReference type="EMBL" id="AKG73152.1"/>
    </source>
</evidence>
<keyword evidence="1" id="KW-0812">Transmembrane</keyword>
<gene>
    <name evidence="2" type="ORF">AAT16_02315</name>
    <name evidence="3" type="ORF">SAMN05216235_2061</name>
</gene>
<dbReference type="Proteomes" id="UP000034029">
    <property type="component" value="Chromosome"/>
</dbReference>
<feature type="transmembrane region" description="Helical" evidence="1">
    <location>
        <begin position="343"/>
        <end position="362"/>
    </location>
</feature>
<reference evidence="2 4" key="1">
    <citation type="journal article" date="2015" name="Int. J. Syst. Evol. Microbiol.">
        <title>Complete genome sequence of Salinicoccus halodurans H3B36, isolated from the Qaidam Basin in China.</title>
        <authorList>
            <person name="Jiang K."/>
            <person name="Xue Y."/>
            <person name="Ma Y."/>
        </authorList>
    </citation>
    <scope>NUCLEOTIDE SEQUENCE [LARGE SCALE GENOMIC DNA]</scope>
    <source>
        <strain evidence="2 4">H3B36</strain>
    </source>
</reference>
<dbReference type="EMBL" id="CP011366">
    <property type="protein sequence ID" value="AKG73152.1"/>
    <property type="molecule type" value="Genomic_DNA"/>
</dbReference>
<name>A0A0F7HI28_9STAP</name>
<reference evidence="4" key="2">
    <citation type="submission" date="2015-04" db="EMBL/GenBank/DDBJ databases">
        <title>Complete genome sequence of Salinicoccus halodurans strain H3B36, isolated from the Qaidam basin of China.</title>
        <authorList>
            <person name="Ma Y."/>
            <person name="Jiang K."/>
            <person name="Xue Y."/>
        </authorList>
    </citation>
    <scope>NUCLEOTIDE SEQUENCE [LARGE SCALE GENOMIC DNA]</scope>
    <source>
        <strain evidence="4">H3B36</strain>
    </source>
</reference>
<dbReference type="EMBL" id="FOTB01000004">
    <property type="protein sequence ID" value="SFK84747.1"/>
    <property type="molecule type" value="Genomic_DNA"/>
</dbReference>